<feature type="transmembrane region" description="Helical" evidence="1">
    <location>
        <begin position="18"/>
        <end position="36"/>
    </location>
</feature>
<dbReference type="RefSeq" id="WP_007661202.1">
    <property type="nucleotide sequence ID" value="NZ_ABJL02000007.1"/>
</dbReference>
<evidence type="ECO:0000313" key="3">
    <source>
        <dbReference type="Proteomes" id="UP000004596"/>
    </source>
</evidence>
<reference evidence="2 3" key="2">
    <citation type="submission" date="2008-04" db="EMBL/GenBank/DDBJ databases">
        <authorList>
            <person name="Fulton L."/>
            <person name="Clifton S."/>
            <person name="Fulton B."/>
            <person name="Xu J."/>
            <person name="Minx P."/>
            <person name="Pepin K.H."/>
            <person name="Johnson M."/>
            <person name="Thiruvilangam P."/>
            <person name="Bhonagiri V."/>
            <person name="Nash W.E."/>
            <person name="Mardis E.R."/>
            <person name="Wilson R.K."/>
        </authorList>
    </citation>
    <scope>NUCLEOTIDE SEQUENCE [LARGE SCALE GENOMIC DNA]</scope>
    <source>
        <strain evidence="2 3">DSM 17393</strain>
    </source>
</reference>
<dbReference type="GeneID" id="26158607"/>
<dbReference type="Proteomes" id="UP000004596">
    <property type="component" value="Unassembled WGS sequence"/>
</dbReference>
<evidence type="ECO:0000256" key="1">
    <source>
        <dbReference type="SAM" id="Phobius"/>
    </source>
</evidence>
<gene>
    <name evidence="2" type="ORF">BACINT_01181</name>
</gene>
<keyword evidence="1" id="KW-0472">Membrane</keyword>
<evidence type="ECO:0008006" key="4">
    <source>
        <dbReference type="Google" id="ProtNLM"/>
    </source>
</evidence>
<proteinExistence type="predicted"/>
<dbReference type="AlphaFoldDB" id="B3C9L7"/>
<dbReference type="PROSITE" id="PS51257">
    <property type="entry name" value="PROKAR_LIPOPROTEIN"/>
    <property type="match status" value="1"/>
</dbReference>
<evidence type="ECO:0000313" key="2">
    <source>
        <dbReference type="EMBL" id="EDV06096.1"/>
    </source>
</evidence>
<keyword evidence="1" id="KW-0812">Transmembrane</keyword>
<dbReference type="EMBL" id="ABJL02000007">
    <property type="protein sequence ID" value="EDV06096.1"/>
    <property type="molecule type" value="Genomic_DNA"/>
</dbReference>
<protein>
    <recommendedName>
        <fullName evidence="4">Redoxin domain-containing protein</fullName>
    </recommendedName>
</protein>
<keyword evidence="1" id="KW-1133">Transmembrane helix</keyword>
<sequence length="191" mass="22874">MIVFVERRLMDFRKLEKYLYVVLIVSFLGTLISACVNKKEQYVKQWYGKTIQFPDSMTFKRHARDKCFFDYRGGRYKVLILLGNVECISCRLKIDDWQRFIQDVDTTVLGVNYIFIMNPVYQRELYTILKLHEFSIPVCVDNNEDIRLLNNMPLNTSHVFLLDQQNRIICVGNPITNRHIRELYKKYLLNE</sequence>
<dbReference type="STRING" id="471870.BACINT_01181"/>
<organism evidence="2 3">
    <name type="scientific">Bacteroides intestinalis DSM 17393</name>
    <dbReference type="NCBI Taxonomy" id="471870"/>
    <lineage>
        <taxon>Bacteria</taxon>
        <taxon>Pseudomonadati</taxon>
        <taxon>Bacteroidota</taxon>
        <taxon>Bacteroidia</taxon>
        <taxon>Bacteroidales</taxon>
        <taxon>Bacteroidaceae</taxon>
        <taxon>Bacteroides</taxon>
    </lineage>
</organism>
<accession>B3C9L7</accession>
<name>B3C9L7_9BACE</name>
<comment type="caution">
    <text evidence="2">The sequence shown here is derived from an EMBL/GenBank/DDBJ whole genome shotgun (WGS) entry which is preliminary data.</text>
</comment>
<reference evidence="2 3" key="1">
    <citation type="submission" date="2008-04" db="EMBL/GenBank/DDBJ databases">
        <title>Draft genome sequence of Bacteroides intestinalis (DSM 17393).</title>
        <authorList>
            <person name="Sudarsanam P."/>
            <person name="Ley R."/>
            <person name="Guruge J."/>
            <person name="Turnbaugh P.J."/>
            <person name="Mahowald M."/>
            <person name="Liep D."/>
            <person name="Gordon J."/>
        </authorList>
    </citation>
    <scope>NUCLEOTIDE SEQUENCE [LARGE SCALE GENOMIC DNA]</scope>
    <source>
        <strain evidence="2 3">DSM 17393</strain>
    </source>
</reference>
<dbReference type="OrthoDB" id="826619at2"/>